<comment type="caution">
    <text evidence="3">The sequence shown here is derived from an EMBL/GenBank/DDBJ whole genome shotgun (WGS) entry which is preliminary data.</text>
</comment>
<feature type="transmembrane region" description="Helical" evidence="2">
    <location>
        <begin position="472"/>
        <end position="505"/>
    </location>
</feature>
<evidence type="ECO:0000313" key="3">
    <source>
        <dbReference type="EMBL" id="MET4583492.1"/>
    </source>
</evidence>
<keyword evidence="4" id="KW-1185">Reference proteome</keyword>
<feature type="transmembrane region" description="Helical" evidence="2">
    <location>
        <begin position="557"/>
        <end position="577"/>
    </location>
</feature>
<keyword evidence="2" id="KW-0472">Membrane</keyword>
<organism evidence="3 4">
    <name type="scientific">Conyzicola nivalis</name>
    <dbReference type="NCBI Taxonomy" id="1477021"/>
    <lineage>
        <taxon>Bacteria</taxon>
        <taxon>Bacillati</taxon>
        <taxon>Actinomycetota</taxon>
        <taxon>Actinomycetes</taxon>
        <taxon>Micrococcales</taxon>
        <taxon>Microbacteriaceae</taxon>
        <taxon>Conyzicola</taxon>
    </lineage>
</organism>
<evidence type="ECO:0000313" key="4">
    <source>
        <dbReference type="Proteomes" id="UP001549257"/>
    </source>
</evidence>
<feature type="transmembrane region" description="Helical" evidence="2">
    <location>
        <begin position="626"/>
        <end position="649"/>
    </location>
</feature>
<name>A0ABV2QR78_9MICO</name>
<dbReference type="InterPro" id="IPR050834">
    <property type="entry name" value="Glycosyltransf_2"/>
</dbReference>
<evidence type="ECO:0000256" key="1">
    <source>
        <dbReference type="SAM" id="MobiDB-lite"/>
    </source>
</evidence>
<sequence length="946" mass="97508">MQPRVTAILVARNGADYLERTLAALDRQTRRPDSTILTDDASADASASMLAQAGATTFVPMGGHRSFGSAVANAIQVAGPSGDDDNWLWLLAHDNAPAPGALAALLGAVEIAPSVAVAGPKLMRWQTSDVIESYGETITRFGASVSLVTGELDQAQHDRHNDMLGVAAGGMLVRERVWLELGGFDPALPSVDAALDFCIRVRLAGHRIVGVPDAKVASTGPAENFDRPDLSQRARNSLHRRAQLHRRLAYAPAAALPLHWLSLLPLAILRSIWHLIGKRPGLIPGEFAAAVAAAFDSGVPPARRALRRTRVLGWATIATLRLPPRETRELRANQRAILAAPVIYSEHAQEYTRPSFLSNGGAWAVLFAAAVGAVAFGSLFGAAAVSGGALAPLSRTAGELWANVGFGWRDIGGGFEGAADPFALVLALLGSLTFWAPSQSVVVLYFAALPLAALGAWWCAARFSERGWAPAIAAVLWSLAPPFLTALGGGHLGAVVAHLLLPWVVLTLVNAARSWAASAACALLFAATIAAAPSLAPALLLGWLAWMIARPKSIHRLIGIVIPAAVMFAPIAVQQVIRGNPLGLLADPGVPVIDGTASGWQLALGSPVNGYNGWSAVTASLGWHELSAPVVVASLLAPLAVLALLALFLPGSRRAVPAMVVALLGFATAVAAAHVHVTAVGEATTSVWPGAGLSLFWLGLIGAVAVALEALGRGVVIPALLVAAASAVLAGPLLAAPLLGTSAVAASSGRTLPAFVSAEAATDPRLGTLMISAQPGGSIAATLYRGQGSSLDTQSTLAATNPEATDAQVRLATLAGNLASKSGYDSAKELQELHIGFVLAPDATGVAATDVRKRAGEALDGNAELTAIGETSTGYLWRFDALTDTTPATGPGPMSSPLGVIVILTQSIVLIVTLLLAVPTGSRRRTRTSATGPSEPASTFEEDDNV</sequence>
<dbReference type="RefSeq" id="WP_354025662.1">
    <property type="nucleotide sequence ID" value="NZ_JBEPSJ010000004.1"/>
</dbReference>
<proteinExistence type="predicted"/>
<accession>A0ABV2QR78</accession>
<dbReference type="EMBL" id="JBEPSJ010000004">
    <property type="protein sequence ID" value="MET4583492.1"/>
    <property type="molecule type" value="Genomic_DNA"/>
</dbReference>
<reference evidence="3 4" key="1">
    <citation type="submission" date="2024-06" db="EMBL/GenBank/DDBJ databases">
        <title>Sorghum-associated microbial communities from plants grown in Nebraska, USA.</title>
        <authorList>
            <person name="Schachtman D."/>
        </authorList>
    </citation>
    <scope>NUCLEOTIDE SEQUENCE [LARGE SCALE GENOMIC DNA]</scope>
    <source>
        <strain evidence="3 4">2857</strain>
    </source>
</reference>
<dbReference type="PANTHER" id="PTHR43685">
    <property type="entry name" value="GLYCOSYLTRANSFERASE"/>
    <property type="match status" value="1"/>
</dbReference>
<feature type="transmembrane region" description="Helical" evidence="2">
    <location>
        <begin position="656"/>
        <end position="675"/>
    </location>
</feature>
<evidence type="ECO:0000256" key="2">
    <source>
        <dbReference type="SAM" id="Phobius"/>
    </source>
</evidence>
<dbReference type="SUPFAM" id="SSF53448">
    <property type="entry name" value="Nucleotide-diphospho-sugar transferases"/>
    <property type="match status" value="1"/>
</dbReference>
<feature type="transmembrane region" description="Helical" evidence="2">
    <location>
        <begin position="687"/>
        <end position="708"/>
    </location>
</feature>
<feature type="transmembrane region" description="Helical" evidence="2">
    <location>
        <begin position="248"/>
        <end position="273"/>
    </location>
</feature>
<dbReference type="Gene3D" id="3.90.550.10">
    <property type="entry name" value="Spore Coat Polysaccharide Biosynthesis Protein SpsA, Chain A"/>
    <property type="match status" value="1"/>
</dbReference>
<feature type="transmembrane region" description="Helical" evidence="2">
    <location>
        <begin position="442"/>
        <end position="460"/>
    </location>
</feature>
<dbReference type="Pfam" id="PF13641">
    <property type="entry name" value="Glyco_tranf_2_3"/>
    <property type="match status" value="1"/>
</dbReference>
<feature type="transmembrane region" description="Helical" evidence="2">
    <location>
        <begin position="898"/>
        <end position="918"/>
    </location>
</feature>
<keyword evidence="2" id="KW-1133">Transmembrane helix</keyword>
<dbReference type="Proteomes" id="UP001549257">
    <property type="component" value="Unassembled WGS sequence"/>
</dbReference>
<feature type="region of interest" description="Disordered" evidence="1">
    <location>
        <begin position="922"/>
        <end position="946"/>
    </location>
</feature>
<feature type="transmembrane region" description="Helical" evidence="2">
    <location>
        <begin position="362"/>
        <end position="385"/>
    </location>
</feature>
<feature type="transmembrane region" description="Helical" evidence="2">
    <location>
        <begin position="715"/>
        <end position="735"/>
    </location>
</feature>
<keyword evidence="2" id="KW-0812">Transmembrane</keyword>
<gene>
    <name evidence="3" type="ORF">ABIE21_003018</name>
</gene>
<dbReference type="InterPro" id="IPR029044">
    <property type="entry name" value="Nucleotide-diphossugar_trans"/>
</dbReference>
<protein>
    <submittedName>
        <fullName evidence="3">GT2 family glycosyltransferase</fullName>
    </submittedName>
</protein>
<feature type="transmembrane region" description="Helical" evidence="2">
    <location>
        <begin position="418"/>
        <end position="436"/>
    </location>
</feature>
<feature type="transmembrane region" description="Helical" evidence="2">
    <location>
        <begin position="517"/>
        <end position="545"/>
    </location>
</feature>
<dbReference type="PANTHER" id="PTHR43685:SF3">
    <property type="entry name" value="SLR2126 PROTEIN"/>
    <property type="match status" value="1"/>
</dbReference>